<evidence type="ECO:0000256" key="5">
    <source>
        <dbReference type="ARBA" id="ARBA00022729"/>
    </source>
</evidence>
<evidence type="ECO:0000256" key="6">
    <source>
        <dbReference type="ARBA" id="ARBA00022734"/>
    </source>
</evidence>
<evidence type="ECO:0000256" key="14">
    <source>
        <dbReference type="ARBA" id="ARBA00038393"/>
    </source>
</evidence>
<dbReference type="GO" id="GO:0005886">
    <property type="term" value="C:plasma membrane"/>
    <property type="evidence" value="ECO:0007669"/>
    <property type="project" value="UniProtKB-SubCell"/>
</dbReference>
<keyword evidence="12" id="KW-1015">Disulfide bond</keyword>
<evidence type="ECO:0000259" key="16">
    <source>
        <dbReference type="PROSITE" id="PS51473"/>
    </source>
</evidence>
<dbReference type="GO" id="GO:0050832">
    <property type="term" value="P:defense response to fungus"/>
    <property type="evidence" value="ECO:0007669"/>
    <property type="project" value="UniProtKB-KW"/>
</dbReference>
<gene>
    <name evidence="17" type="ORF">F8388_007267</name>
</gene>
<sequence length="153" mass="16712">MDFQHLTFVAIITIGFLYGNLMVTSLPNTEVTTVLCNSGQYTAGDPFATSLAYVIEELLRDTPKHKNYDVYNISPFPNAFAYGHGSCNKNLTSSDCVACLGAAKTAMLGSCQIVLGLELCFMIVQLDIASCRYASAVGKDSEELDWQVMVCER</sequence>
<keyword evidence="3" id="KW-0295">Fungicide</keyword>
<dbReference type="PANTHER" id="PTHR32080">
    <property type="entry name" value="ANTIFUNGAL PROTEIN GINKBILOBIN-2-LIKE"/>
    <property type="match status" value="1"/>
</dbReference>
<dbReference type="InterPro" id="IPR002902">
    <property type="entry name" value="GNK2"/>
</dbReference>
<dbReference type="GO" id="GO:0031640">
    <property type="term" value="P:killing of cells of another organism"/>
    <property type="evidence" value="ECO:0007669"/>
    <property type="project" value="UniProtKB-KW"/>
</dbReference>
<evidence type="ECO:0000256" key="8">
    <source>
        <dbReference type="ARBA" id="ARBA00022821"/>
    </source>
</evidence>
<evidence type="ECO:0000313" key="18">
    <source>
        <dbReference type="Proteomes" id="UP000525078"/>
    </source>
</evidence>
<reference evidence="17 18" key="1">
    <citation type="journal article" date="2020" name="bioRxiv">
        <title>Sequence and annotation of 42 cannabis genomes reveals extensive copy number variation in cannabinoid synthesis and pathogen resistance genes.</title>
        <authorList>
            <person name="Mckernan K.J."/>
            <person name="Helbert Y."/>
            <person name="Kane L.T."/>
            <person name="Ebling H."/>
            <person name="Zhang L."/>
            <person name="Liu B."/>
            <person name="Eaton Z."/>
            <person name="Mclaughlin S."/>
            <person name="Kingan S."/>
            <person name="Baybayan P."/>
            <person name="Concepcion G."/>
            <person name="Jordan M."/>
            <person name="Riva A."/>
            <person name="Barbazuk W."/>
            <person name="Harkins T."/>
        </authorList>
    </citation>
    <scope>NUCLEOTIDE SEQUENCE [LARGE SCALE GENOMIC DNA]</scope>
    <source>
        <strain evidence="18">cv. Jamaican Lion 4</strain>
        <tissue evidence="17">Leaf</tissue>
    </source>
</reference>
<evidence type="ECO:0000256" key="13">
    <source>
        <dbReference type="ARBA" id="ARBA00024184"/>
    </source>
</evidence>
<keyword evidence="11" id="KW-0465">Mannose-binding</keyword>
<accession>A0A7J6FHF1</accession>
<dbReference type="InterPro" id="IPR038408">
    <property type="entry name" value="GNK2_sf"/>
</dbReference>
<feature type="domain" description="Gnk2-homologous" evidence="16">
    <location>
        <begin position="29"/>
        <end position="133"/>
    </location>
</feature>
<keyword evidence="5" id="KW-0732">Signal</keyword>
<evidence type="ECO:0000256" key="10">
    <source>
        <dbReference type="ARBA" id="ARBA00023022"/>
    </source>
</evidence>
<feature type="transmembrane region" description="Helical" evidence="15">
    <location>
        <begin position="6"/>
        <end position="23"/>
    </location>
</feature>
<keyword evidence="15" id="KW-0472">Membrane</keyword>
<keyword evidence="4" id="KW-0945">Host-virus interaction</keyword>
<protein>
    <recommendedName>
        <fullName evidence="16">Gnk2-homologous domain-containing protein</fullName>
    </recommendedName>
</protein>
<comment type="subcellular location">
    <subcellularLocation>
        <location evidence="13">Cell junction</location>
        <location evidence="13">Plasmodesma</location>
    </subcellularLocation>
    <subcellularLocation>
        <location evidence="1">Cell membrane</location>
        <topology evidence="1">Single-pass type I membrane protein</topology>
    </subcellularLocation>
</comment>
<dbReference type="Gene3D" id="3.30.430.20">
    <property type="entry name" value="Gnk2 domain, C-X8-C-X2-C motif"/>
    <property type="match status" value="1"/>
</dbReference>
<keyword evidence="10" id="KW-0044">Antibiotic</keyword>
<dbReference type="InterPro" id="IPR051378">
    <property type="entry name" value="Cell2Cell_Antifungal"/>
</dbReference>
<keyword evidence="6" id="KW-0430">Lectin</keyword>
<dbReference type="GO" id="GO:0005537">
    <property type="term" value="F:D-mannose binding"/>
    <property type="evidence" value="ECO:0007669"/>
    <property type="project" value="UniProtKB-KW"/>
</dbReference>
<name>A0A7J6FHF1_CANSA</name>
<evidence type="ECO:0000256" key="4">
    <source>
        <dbReference type="ARBA" id="ARBA00022581"/>
    </source>
</evidence>
<dbReference type="Proteomes" id="UP000525078">
    <property type="component" value="Unassembled WGS sequence"/>
</dbReference>
<evidence type="ECO:0000256" key="7">
    <source>
        <dbReference type="ARBA" id="ARBA00022737"/>
    </source>
</evidence>
<evidence type="ECO:0000256" key="11">
    <source>
        <dbReference type="ARBA" id="ARBA00023035"/>
    </source>
</evidence>
<organism evidence="17 18">
    <name type="scientific">Cannabis sativa</name>
    <name type="common">Hemp</name>
    <name type="synonym">Marijuana</name>
    <dbReference type="NCBI Taxonomy" id="3483"/>
    <lineage>
        <taxon>Eukaryota</taxon>
        <taxon>Viridiplantae</taxon>
        <taxon>Streptophyta</taxon>
        <taxon>Embryophyta</taxon>
        <taxon>Tracheophyta</taxon>
        <taxon>Spermatophyta</taxon>
        <taxon>Magnoliopsida</taxon>
        <taxon>eudicotyledons</taxon>
        <taxon>Gunneridae</taxon>
        <taxon>Pentapetalae</taxon>
        <taxon>rosids</taxon>
        <taxon>fabids</taxon>
        <taxon>Rosales</taxon>
        <taxon>Cannabaceae</taxon>
        <taxon>Cannabis</taxon>
    </lineage>
</organism>
<evidence type="ECO:0000313" key="17">
    <source>
        <dbReference type="EMBL" id="KAF4370126.1"/>
    </source>
</evidence>
<proteinExistence type="inferred from homology"/>
<comment type="caution">
    <text evidence="17">The sequence shown here is derived from an EMBL/GenBank/DDBJ whole genome shotgun (WGS) entry which is preliminary data.</text>
</comment>
<evidence type="ECO:0000256" key="15">
    <source>
        <dbReference type="SAM" id="Phobius"/>
    </source>
</evidence>
<keyword evidence="2" id="KW-0929">Antimicrobial</keyword>
<dbReference type="EMBL" id="JAATIP010000119">
    <property type="protein sequence ID" value="KAF4370126.1"/>
    <property type="molecule type" value="Genomic_DNA"/>
</dbReference>
<dbReference type="Pfam" id="PF01657">
    <property type="entry name" value="Stress-antifung"/>
    <property type="match status" value="1"/>
</dbReference>
<dbReference type="GO" id="GO:0009506">
    <property type="term" value="C:plasmodesma"/>
    <property type="evidence" value="ECO:0007669"/>
    <property type="project" value="UniProtKB-SubCell"/>
</dbReference>
<keyword evidence="9" id="KW-0965">Cell junction</keyword>
<dbReference type="GO" id="GO:0042742">
    <property type="term" value="P:defense response to bacterium"/>
    <property type="evidence" value="ECO:0007669"/>
    <property type="project" value="UniProtKB-KW"/>
</dbReference>
<evidence type="ECO:0000256" key="3">
    <source>
        <dbReference type="ARBA" id="ARBA00022577"/>
    </source>
</evidence>
<evidence type="ECO:0000256" key="1">
    <source>
        <dbReference type="ARBA" id="ARBA00004251"/>
    </source>
</evidence>
<comment type="similarity">
    <text evidence="14">Belongs to the cysteine-rich repeat secretory protein family. Plasmodesmata-located proteins (PDLD) subfamily.</text>
</comment>
<dbReference type="PANTHER" id="PTHR32080:SF54">
    <property type="entry name" value="GNK2-HOMOLOGOUS DOMAIN-CONTAINING PROTEIN"/>
    <property type="match status" value="1"/>
</dbReference>
<keyword evidence="7" id="KW-0677">Repeat</keyword>
<evidence type="ECO:0000256" key="9">
    <source>
        <dbReference type="ARBA" id="ARBA00022949"/>
    </source>
</evidence>
<keyword evidence="15" id="KW-1133">Transmembrane helix</keyword>
<evidence type="ECO:0000256" key="2">
    <source>
        <dbReference type="ARBA" id="ARBA00022529"/>
    </source>
</evidence>
<keyword evidence="15" id="KW-0812">Transmembrane</keyword>
<dbReference type="AlphaFoldDB" id="A0A7J6FHF1"/>
<dbReference type="PROSITE" id="PS51473">
    <property type="entry name" value="GNK2"/>
    <property type="match status" value="1"/>
</dbReference>
<evidence type="ECO:0000256" key="12">
    <source>
        <dbReference type="ARBA" id="ARBA00023157"/>
    </source>
</evidence>
<keyword evidence="8" id="KW-0611">Plant defense</keyword>